<feature type="transmembrane region" description="Helical" evidence="4">
    <location>
        <begin position="1070"/>
        <end position="1091"/>
    </location>
</feature>
<feature type="transmembrane region" description="Helical" evidence="4">
    <location>
        <begin position="156"/>
        <end position="179"/>
    </location>
</feature>
<feature type="transmembrane region" description="Helical" evidence="4">
    <location>
        <begin position="533"/>
        <end position="551"/>
    </location>
</feature>
<gene>
    <name evidence="5" type="ORF">RDWZM_002900</name>
</gene>
<feature type="transmembrane region" description="Helical" evidence="4">
    <location>
        <begin position="254"/>
        <end position="275"/>
    </location>
</feature>
<feature type="transmembrane region" description="Helical" evidence="4">
    <location>
        <begin position="214"/>
        <end position="234"/>
    </location>
</feature>
<dbReference type="Gene3D" id="1.20.1250.20">
    <property type="entry name" value="MFS general substrate transporter like domains"/>
    <property type="match status" value="4"/>
</dbReference>
<evidence type="ECO:0000256" key="3">
    <source>
        <dbReference type="ARBA" id="ARBA00023136"/>
    </source>
</evidence>
<dbReference type="InterPro" id="IPR011701">
    <property type="entry name" value="MFS"/>
</dbReference>
<feature type="transmembrane region" description="Helical" evidence="4">
    <location>
        <begin position="307"/>
        <end position="330"/>
    </location>
</feature>
<feature type="transmembrane region" description="Helical" evidence="4">
    <location>
        <begin position="342"/>
        <end position="363"/>
    </location>
</feature>
<evidence type="ECO:0000256" key="1">
    <source>
        <dbReference type="ARBA" id="ARBA00022692"/>
    </source>
</evidence>
<name>A0A9Q0MEI7_BLOTA</name>
<feature type="transmembrane region" description="Helical" evidence="4">
    <location>
        <begin position="282"/>
        <end position="301"/>
    </location>
</feature>
<keyword evidence="6" id="KW-1185">Reference proteome</keyword>
<feature type="transmembrane region" description="Helical" evidence="4">
    <location>
        <begin position="670"/>
        <end position="688"/>
    </location>
</feature>
<feature type="transmembrane region" description="Helical" evidence="4">
    <location>
        <begin position="752"/>
        <end position="772"/>
    </location>
</feature>
<reference evidence="5" key="1">
    <citation type="submission" date="2022-12" db="EMBL/GenBank/DDBJ databases">
        <title>Genome assemblies of Blomia tropicalis.</title>
        <authorList>
            <person name="Cui Y."/>
        </authorList>
    </citation>
    <scope>NUCLEOTIDE SEQUENCE</scope>
    <source>
        <tissue evidence="5">Adult mites</tissue>
    </source>
</reference>
<dbReference type="EMBL" id="JAPWDV010000001">
    <property type="protein sequence ID" value="KAJ6224355.1"/>
    <property type="molecule type" value="Genomic_DNA"/>
</dbReference>
<accession>A0A9Q0MEI7</accession>
<feature type="transmembrane region" description="Helical" evidence="4">
    <location>
        <begin position="700"/>
        <end position="721"/>
    </location>
</feature>
<feature type="transmembrane region" description="Helical" evidence="4">
    <location>
        <begin position="978"/>
        <end position="998"/>
    </location>
</feature>
<feature type="transmembrane region" description="Helical" evidence="4">
    <location>
        <begin position="441"/>
        <end position="462"/>
    </location>
</feature>
<evidence type="ECO:0000256" key="2">
    <source>
        <dbReference type="ARBA" id="ARBA00022989"/>
    </source>
</evidence>
<comment type="caution">
    <text evidence="5">The sequence shown here is derived from an EMBL/GenBank/DDBJ whole genome shotgun (WGS) entry which is preliminary data.</text>
</comment>
<feature type="transmembrane region" description="Helical" evidence="4">
    <location>
        <begin position="20"/>
        <end position="40"/>
    </location>
</feature>
<feature type="transmembrane region" description="Helical" evidence="4">
    <location>
        <begin position="638"/>
        <end position="658"/>
    </location>
</feature>
<dbReference type="InterPro" id="IPR036259">
    <property type="entry name" value="MFS_trans_sf"/>
</dbReference>
<feature type="transmembrane region" description="Helical" evidence="4">
    <location>
        <begin position="369"/>
        <end position="386"/>
    </location>
</feature>
<sequence length="1146" mass="127132">MAAALVDLRFVYQVSIDDISYIPVALGVGYLLGALAGFFYKWLNRQLMLSLFVILMAVTVALSPQYGILWVAIPALLLNGIGCGAWDSGSGFWMVEMWPVGNAIMLQLIQFTYGCGSIAAPLLMAPFVHGEATNRTDSHGNVQNITREDRIHSLTIPFTIVGVSLTIAPIIMLILFFVARYEKSEVNLSSNEKNKKNINSAIQPKTISNRSIKLIMCGICLASYATSELGWFGFSTAMYQHIDNPLDAVTANRVQSVLAACFTVGRLITALIIIFTKIVPDYIITYHYVIAAIGYFTLLFGRNSQSWLYAGSAIMGYGYSAMWPAILAFAEHHLRLSDRICSFYSFLTGLLSMTIPVILGMTFDQHPMILFLLVAGAFFAAVANGIRHPYSASITNTANIYKNYGLFTKIKHVQLKGITLNMIGATLVDMRYIYNVSLNDISYMPVAAGTGYLIGSLANYLYTRFNRQLSLAFFTAIISVTIGLLPHYGTLKTALTGLVIMGIGSGAWDSATIIWLVDMWPVGNSPLIQASQFMYGLGSIVSPIILSPFVYGEANVTADNKILTVEDRIEALSYPFIVCAVIQAIVPILFFVFYFIVPYKKNFSAHNPYTLLKTDESKNDDLDNSPSELTIPNRNWKIFICGLCLANYATARIGHFYFSAAMFQYLDIHLSAATSVHLMSLSSFAYTMGRLVTSFISIKVVPDIILFYHYIILFTSLGFLYFGQHELTYITIGTMMIGYGFSAMWPVFINHFAYGITANMIGATLVDMRFIYNVSLNKISYMPVASCVGYLIGSLANYLYKVFNRQLSLIFFVMMMAIGIAFLPFYGDLATALMMLIVMGIGSGAWDSATSIWLVDMWPIGNSAILQGSQFMYGLGSIVSPILVSPFVYGEMNKTSDNKTITIADRIDSLAYPFIACGIIQSIVPIFLLILFFANRYEKTNQMVIRNEEETNQLVDENIQTRSESTNRLANPHRNVHLVLCGLCLATYGTAEIGHFAFSVALFQNLDIHLSATASAHIMSILSSTYTIGRLASAFISIKVQPDCIISYHFAILLSSLSVLYYGRDNHWCISIGTAFLGYGFSAMWPAIFAFTERHLLLSERVCSLYSFLSGIVSLVIPLILGQFNIVRYCKSMDYKYKEKLGLKNG</sequence>
<feature type="transmembrane region" description="Helical" evidence="4">
    <location>
        <begin position="1103"/>
        <end position="1124"/>
    </location>
</feature>
<feature type="transmembrane region" description="Helical" evidence="4">
    <location>
        <begin position="832"/>
        <end position="855"/>
    </location>
</feature>
<dbReference type="Pfam" id="PF07690">
    <property type="entry name" value="MFS_1"/>
    <property type="match status" value="2"/>
</dbReference>
<proteinExistence type="predicted"/>
<keyword evidence="1 4" id="KW-0812">Transmembrane</keyword>
<dbReference type="PANTHER" id="PTHR23121:SF9">
    <property type="entry name" value="SODIUM-DEPENDENT GLUCOSE TRANSPORTER 1"/>
    <property type="match status" value="1"/>
</dbReference>
<organism evidence="5 6">
    <name type="scientific">Blomia tropicalis</name>
    <name type="common">Mite</name>
    <dbReference type="NCBI Taxonomy" id="40697"/>
    <lineage>
        <taxon>Eukaryota</taxon>
        <taxon>Metazoa</taxon>
        <taxon>Ecdysozoa</taxon>
        <taxon>Arthropoda</taxon>
        <taxon>Chelicerata</taxon>
        <taxon>Arachnida</taxon>
        <taxon>Acari</taxon>
        <taxon>Acariformes</taxon>
        <taxon>Sarcoptiformes</taxon>
        <taxon>Astigmata</taxon>
        <taxon>Glycyphagoidea</taxon>
        <taxon>Echimyopodidae</taxon>
        <taxon>Blomia</taxon>
    </lineage>
</organism>
<feature type="transmembrane region" description="Helical" evidence="4">
    <location>
        <begin position="871"/>
        <end position="890"/>
    </location>
</feature>
<feature type="transmembrane region" description="Helical" evidence="4">
    <location>
        <begin position="469"/>
        <end position="488"/>
    </location>
</feature>
<feature type="transmembrane region" description="Helical" evidence="4">
    <location>
        <begin position="1045"/>
        <end position="1064"/>
    </location>
</feature>
<feature type="transmembrane region" description="Helical" evidence="4">
    <location>
        <begin position="807"/>
        <end position="826"/>
    </location>
</feature>
<protein>
    <submittedName>
        <fullName evidence="5">Uncharacterized protein</fullName>
    </submittedName>
</protein>
<feature type="transmembrane region" description="Helical" evidence="4">
    <location>
        <begin position="47"/>
        <end position="62"/>
    </location>
</feature>
<dbReference type="SUPFAM" id="SSF103473">
    <property type="entry name" value="MFS general substrate transporter"/>
    <property type="match status" value="3"/>
</dbReference>
<keyword evidence="2 4" id="KW-1133">Transmembrane helix</keyword>
<feature type="transmembrane region" description="Helical" evidence="4">
    <location>
        <begin position="494"/>
        <end position="517"/>
    </location>
</feature>
<dbReference type="PANTHER" id="PTHR23121">
    <property type="entry name" value="SODIUM-DEPENDENT GLUCOSE TRANSPORTER 1"/>
    <property type="match status" value="1"/>
</dbReference>
<dbReference type="Proteomes" id="UP001142055">
    <property type="component" value="Chromosome 1"/>
</dbReference>
<evidence type="ECO:0000313" key="6">
    <source>
        <dbReference type="Proteomes" id="UP001142055"/>
    </source>
</evidence>
<evidence type="ECO:0000256" key="4">
    <source>
        <dbReference type="SAM" id="Phobius"/>
    </source>
</evidence>
<dbReference type="AlphaFoldDB" id="A0A9Q0MEI7"/>
<feature type="transmembrane region" description="Helical" evidence="4">
    <location>
        <begin position="910"/>
        <end position="934"/>
    </location>
</feature>
<keyword evidence="3 4" id="KW-0472">Membrane</keyword>
<feature type="transmembrane region" description="Helical" evidence="4">
    <location>
        <begin position="778"/>
        <end position="800"/>
    </location>
</feature>
<dbReference type="GO" id="GO:0022857">
    <property type="term" value="F:transmembrane transporter activity"/>
    <property type="evidence" value="ECO:0007669"/>
    <property type="project" value="InterPro"/>
</dbReference>
<feature type="transmembrane region" description="Helical" evidence="4">
    <location>
        <begin position="68"/>
        <end position="87"/>
    </location>
</feature>
<feature type="transmembrane region" description="Helical" evidence="4">
    <location>
        <begin position="108"/>
        <end position="128"/>
    </location>
</feature>
<evidence type="ECO:0000313" key="5">
    <source>
        <dbReference type="EMBL" id="KAJ6224355.1"/>
    </source>
</evidence>
<feature type="transmembrane region" description="Helical" evidence="4">
    <location>
        <begin position="571"/>
        <end position="597"/>
    </location>
</feature>